<keyword evidence="9" id="KW-0812">Transmembrane</keyword>
<evidence type="ECO:0000256" key="15">
    <source>
        <dbReference type="ARBA" id="ARBA00030824"/>
    </source>
</evidence>
<evidence type="ECO:0000256" key="12">
    <source>
        <dbReference type="ARBA" id="ARBA00023136"/>
    </source>
</evidence>
<evidence type="ECO:0000313" key="19">
    <source>
        <dbReference type="EMBL" id="KAG7475665.1"/>
    </source>
</evidence>
<reference evidence="19 20" key="1">
    <citation type="journal article" date="2021" name="Sci. Rep.">
        <title>Chromosome anchoring in Senegalese sole (Solea senegalensis) reveals sex-associated markers and genome rearrangements in flatfish.</title>
        <authorList>
            <person name="Guerrero-Cozar I."/>
            <person name="Gomez-Garrido J."/>
            <person name="Berbel C."/>
            <person name="Martinez-Blanch J.F."/>
            <person name="Alioto T."/>
            <person name="Claros M.G."/>
            <person name="Gagnaire P.A."/>
            <person name="Manchado M."/>
        </authorList>
    </citation>
    <scope>NUCLEOTIDE SEQUENCE [LARGE SCALE GENOMIC DNA]</scope>
    <source>
        <strain evidence="19">Sse05_10M</strain>
    </source>
</reference>
<dbReference type="PROSITE" id="PS51034">
    <property type="entry name" value="ZP_2"/>
    <property type="match status" value="1"/>
</dbReference>
<protein>
    <recommendedName>
        <fullName evidence="4">Zona pellucida sperm-binding protein 3</fullName>
    </recommendedName>
    <alternativeName>
        <fullName evidence="15">Zona pellucida glycoprotein 3</fullName>
    </alternativeName>
</protein>
<evidence type="ECO:0000256" key="5">
    <source>
        <dbReference type="ARBA" id="ARBA00022475"/>
    </source>
</evidence>
<keyword evidence="8" id="KW-0165">Cleavage on pair of basic residues</keyword>
<organism evidence="19 20">
    <name type="scientific">Solea senegalensis</name>
    <name type="common">Senegalese sole</name>
    <dbReference type="NCBI Taxonomy" id="28829"/>
    <lineage>
        <taxon>Eukaryota</taxon>
        <taxon>Metazoa</taxon>
        <taxon>Chordata</taxon>
        <taxon>Craniata</taxon>
        <taxon>Vertebrata</taxon>
        <taxon>Euteleostomi</taxon>
        <taxon>Actinopterygii</taxon>
        <taxon>Neopterygii</taxon>
        <taxon>Teleostei</taxon>
        <taxon>Neoteleostei</taxon>
        <taxon>Acanthomorphata</taxon>
        <taxon>Carangaria</taxon>
        <taxon>Pleuronectiformes</taxon>
        <taxon>Pleuronectoidei</taxon>
        <taxon>Soleidae</taxon>
        <taxon>Solea</taxon>
    </lineage>
</organism>
<evidence type="ECO:0000256" key="6">
    <source>
        <dbReference type="ARBA" id="ARBA00022525"/>
    </source>
</evidence>
<evidence type="ECO:0000256" key="17">
    <source>
        <dbReference type="SAM" id="SignalP"/>
    </source>
</evidence>
<keyword evidence="7" id="KW-0272">Extracellular matrix</keyword>
<dbReference type="GO" id="GO:0031012">
    <property type="term" value="C:extracellular matrix"/>
    <property type="evidence" value="ECO:0007669"/>
    <property type="project" value="TreeGrafter"/>
</dbReference>
<keyword evidence="11" id="KW-1133">Transmembrane helix</keyword>
<comment type="caution">
    <text evidence="19">The sequence shown here is derived from an EMBL/GenBank/DDBJ whole genome shotgun (WGS) entry which is preliminary data.</text>
</comment>
<evidence type="ECO:0000256" key="1">
    <source>
        <dbReference type="ARBA" id="ARBA00004251"/>
    </source>
</evidence>
<keyword evidence="5" id="KW-1003">Cell membrane</keyword>
<feature type="signal peptide" evidence="17">
    <location>
        <begin position="1"/>
        <end position="21"/>
    </location>
</feature>
<feature type="domain" description="ZP" evidence="18">
    <location>
        <begin position="95"/>
        <end position="344"/>
    </location>
</feature>
<keyword evidence="13" id="KW-1015">Disulfide bond</keyword>
<dbReference type="GO" id="GO:0007339">
    <property type="term" value="P:binding of sperm to zona pellucida"/>
    <property type="evidence" value="ECO:0007669"/>
    <property type="project" value="TreeGrafter"/>
</dbReference>
<gene>
    <name evidence="19" type="ORF">JOB18_035381</name>
</gene>
<evidence type="ECO:0000256" key="2">
    <source>
        <dbReference type="ARBA" id="ARBA00004498"/>
    </source>
</evidence>
<feature type="chain" id="PRO_5043596696" description="Zona pellucida sperm-binding protein 3" evidence="17">
    <location>
        <begin position="22"/>
        <end position="492"/>
    </location>
</feature>
<evidence type="ECO:0000256" key="8">
    <source>
        <dbReference type="ARBA" id="ARBA00022685"/>
    </source>
</evidence>
<accession>A0AAV6PTC3</accession>
<keyword evidence="12" id="KW-0472">Membrane</keyword>
<evidence type="ECO:0000256" key="11">
    <source>
        <dbReference type="ARBA" id="ARBA00022989"/>
    </source>
</evidence>
<dbReference type="Pfam" id="PF00100">
    <property type="entry name" value="Zona_pellucida"/>
    <property type="match status" value="1"/>
</dbReference>
<evidence type="ECO:0000313" key="20">
    <source>
        <dbReference type="Proteomes" id="UP000693946"/>
    </source>
</evidence>
<name>A0AAV6PTC3_SOLSE</name>
<evidence type="ECO:0000256" key="4">
    <source>
        <dbReference type="ARBA" id="ARBA00017980"/>
    </source>
</evidence>
<keyword evidence="14" id="KW-0325">Glycoprotein</keyword>
<evidence type="ECO:0000256" key="16">
    <source>
        <dbReference type="SAM" id="MobiDB-lite"/>
    </source>
</evidence>
<keyword evidence="10 17" id="KW-0732">Signal</keyword>
<dbReference type="Proteomes" id="UP000693946">
    <property type="component" value="Linkage Group LG9"/>
</dbReference>
<dbReference type="GO" id="GO:0005886">
    <property type="term" value="C:plasma membrane"/>
    <property type="evidence" value="ECO:0007669"/>
    <property type="project" value="UniProtKB-SubCell"/>
</dbReference>
<dbReference type="GO" id="GO:2000344">
    <property type="term" value="P:positive regulation of acrosome reaction"/>
    <property type="evidence" value="ECO:0007669"/>
    <property type="project" value="TreeGrafter"/>
</dbReference>
<feature type="region of interest" description="Disordered" evidence="16">
    <location>
        <begin position="395"/>
        <end position="428"/>
    </location>
</feature>
<feature type="compositionally biased region" description="Low complexity" evidence="16">
    <location>
        <begin position="398"/>
        <end position="415"/>
    </location>
</feature>
<dbReference type="PANTHER" id="PTHR11576">
    <property type="entry name" value="ZONA PELLUCIDA SPERM-BINDING PROTEIN 3"/>
    <property type="match status" value="1"/>
</dbReference>
<dbReference type="GO" id="GO:0032190">
    <property type="term" value="F:acrosin binding"/>
    <property type="evidence" value="ECO:0007669"/>
    <property type="project" value="TreeGrafter"/>
</dbReference>
<sequence>MCHLAQLSLFLMLPLLSPADGGAPRHHTEQVLPPPYLHLPVFVDSRVPLVERERFSPARGSGQEPLPAAVREILIPTERPSSPLFVRGPNPVRTRCKMNKMHVQVDRSLFGTDEPRPQLRLGSCEASNHTKDFLHFEYEFGTCGATRTIIDNQVAYSNTLRYDPPKIQGPIRRAVPFFLSVACYYNRYQYSYKIGYKPKMQMHKIFKSMKNRAKFTLTPRNVKWERLFPSDQFVLGKPMYFEAEAVSISPDKRLYVHSCHVTPDNSHTSKLQFPVVKNFGCMTESKDSHSRFIPYKNNVVRFTVDAFLFKGMTDQHLYMHCNISVGTSVPSPTTKSCNYDPKAGRWVELYGPPSVCSCCDSNCSSVASTAKTKTITSKLWTIKPEVRASTIPKRTMVSTTSTSSTTTSAATTTTAVPQPGTEGGVTAGGTQLQAGVTAESTVKDMDWPFRGGGVTWVGLEGDQKRVKGSAVVDQETVTEPHRIFEETFDFDK</sequence>
<keyword evidence="6" id="KW-0964">Secreted</keyword>
<comment type="similarity">
    <text evidence="3">Belongs to the ZP domain family. ZPC subfamily.</text>
</comment>
<dbReference type="EMBL" id="JAGKHQ010000021">
    <property type="protein sequence ID" value="KAG7475665.1"/>
    <property type="molecule type" value="Genomic_DNA"/>
</dbReference>
<evidence type="ECO:0000256" key="14">
    <source>
        <dbReference type="ARBA" id="ARBA00023180"/>
    </source>
</evidence>
<proteinExistence type="inferred from homology"/>
<comment type="subcellular location">
    <subcellularLocation>
        <location evidence="1">Cell membrane</location>
        <topology evidence="1">Single-pass type I membrane protein</topology>
    </subcellularLocation>
    <subcellularLocation>
        <location evidence="2">Secreted</location>
        <location evidence="2">Extracellular space</location>
        <location evidence="2">Extracellular matrix</location>
    </subcellularLocation>
</comment>
<dbReference type="InterPro" id="IPR001507">
    <property type="entry name" value="ZP_dom"/>
</dbReference>
<dbReference type="FunFam" id="2.60.40.3210:FF:000001">
    <property type="entry name" value="Zona pellucida sperm-binding protein 3"/>
    <property type="match status" value="1"/>
</dbReference>
<dbReference type="InterPro" id="IPR055355">
    <property type="entry name" value="ZP-C"/>
</dbReference>
<dbReference type="SMART" id="SM00241">
    <property type="entry name" value="ZP"/>
    <property type="match status" value="1"/>
</dbReference>
<evidence type="ECO:0000256" key="9">
    <source>
        <dbReference type="ARBA" id="ARBA00022692"/>
    </source>
</evidence>
<evidence type="ECO:0000256" key="13">
    <source>
        <dbReference type="ARBA" id="ARBA00023157"/>
    </source>
</evidence>
<evidence type="ECO:0000256" key="7">
    <source>
        <dbReference type="ARBA" id="ARBA00022530"/>
    </source>
</evidence>
<dbReference type="FunFam" id="2.60.40.4100:FF:000002">
    <property type="entry name" value="Zona pellucida sperm-binding protein 3"/>
    <property type="match status" value="1"/>
</dbReference>
<dbReference type="AlphaFoldDB" id="A0AAV6PTC3"/>
<dbReference type="GO" id="GO:0035803">
    <property type="term" value="P:egg coat formation"/>
    <property type="evidence" value="ECO:0007669"/>
    <property type="project" value="TreeGrafter"/>
</dbReference>
<evidence type="ECO:0000256" key="3">
    <source>
        <dbReference type="ARBA" id="ARBA00006735"/>
    </source>
</evidence>
<dbReference type="PANTHER" id="PTHR11576:SF26">
    <property type="entry name" value="ZONA PELLUCIDA GLYCOPROTEIN 3D TANDEM DUPLICATE 2"/>
    <property type="match status" value="1"/>
</dbReference>
<evidence type="ECO:0000259" key="18">
    <source>
        <dbReference type="PROSITE" id="PS51034"/>
    </source>
</evidence>
<keyword evidence="20" id="KW-1185">Reference proteome</keyword>
<evidence type="ECO:0000256" key="10">
    <source>
        <dbReference type="ARBA" id="ARBA00022729"/>
    </source>
</evidence>